<dbReference type="InterPro" id="IPR028161">
    <property type="entry name" value="Met8-like"/>
</dbReference>
<feature type="domain" description="Siroheme synthase central" evidence="7">
    <location>
        <begin position="125"/>
        <end position="146"/>
    </location>
</feature>
<dbReference type="Gene3D" id="3.30.160.110">
    <property type="entry name" value="Siroheme synthase, domain 2"/>
    <property type="match status" value="1"/>
</dbReference>
<evidence type="ECO:0000259" key="7">
    <source>
        <dbReference type="Pfam" id="PF14824"/>
    </source>
</evidence>
<dbReference type="EC" id="1.3.1.76" evidence="2"/>
<dbReference type="SUPFAM" id="SSF51735">
    <property type="entry name" value="NAD(P)-binding Rossmann-fold domains"/>
    <property type="match status" value="1"/>
</dbReference>
<dbReference type="InterPro" id="IPR006367">
    <property type="entry name" value="Sirohaem_synthase_N"/>
</dbReference>
<comment type="pathway">
    <text evidence="1">Porphyrin-containing compound metabolism; siroheme biosynthesis; sirohydrochlorin from precorrin-2: step 1/1.</text>
</comment>
<proteinExistence type="predicted"/>
<evidence type="ECO:0000313" key="9">
    <source>
        <dbReference type="Proteomes" id="UP001139494"/>
    </source>
</evidence>
<dbReference type="InterPro" id="IPR036291">
    <property type="entry name" value="NAD(P)-bd_dom_sf"/>
</dbReference>
<dbReference type="EMBL" id="JAHLKM010000012">
    <property type="protein sequence ID" value="MCQ4333792.1"/>
    <property type="molecule type" value="Genomic_DNA"/>
</dbReference>
<dbReference type="PANTHER" id="PTHR35330:SF1">
    <property type="entry name" value="SIROHEME BIOSYNTHESIS PROTEIN MET8"/>
    <property type="match status" value="1"/>
</dbReference>
<comment type="caution">
    <text evidence="8">The sequence shown here is derived from an EMBL/GenBank/DDBJ whole genome shotgun (WGS) entry which is preliminary data.</text>
</comment>
<evidence type="ECO:0000256" key="1">
    <source>
        <dbReference type="ARBA" id="ARBA00005010"/>
    </source>
</evidence>
<keyword evidence="9" id="KW-1185">Reference proteome</keyword>
<keyword evidence="3" id="KW-0560">Oxidoreductase</keyword>
<organism evidence="8 9">
    <name type="scientific">Natronomonas aquatica</name>
    <dbReference type="NCBI Taxonomy" id="2841590"/>
    <lineage>
        <taxon>Archaea</taxon>
        <taxon>Methanobacteriati</taxon>
        <taxon>Methanobacteriota</taxon>
        <taxon>Stenosarchaea group</taxon>
        <taxon>Halobacteria</taxon>
        <taxon>Halobacteriales</taxon>
        <taxon>Natronomonadaceae</taxon>
        <taxon>Natronomonas</taxon>
    </lineage>
</organism>
<dbReference type="InterPro" id="IPR028281">
    <property type="entry name" value="Sirohaem_synthase_central"/>
</dbReference>
<evidence type="ECO:0000313" key="8">
    <source>
        <dbReference type="EMBL" id="MCQ4333792.1"/>
    </source>
</evidence>
<reference evidence="8" key="1">
    <citation type="journal article" date="2023" name="Front. Microbiol.">
        <title>Genomic-based phylogenetic and metabolic analyses of the genus Natronomonas, and description of Natronomonas aquatica sp. nov.</title>
        <authorList>
            <person name="Garcia-Roldan A."/>
            <person name="Duran-Viseras A."/>
            <person name="de la Haba R.R."/>
            <person name="Corral P."/>
            <person name="Sanchez-Porro C."/>
            <person name="Ventosa A."/>
        </authorList>
    </citation>
    <scope>NUCLEOTIDE SEQUENCE</scope>
    <source>
        <strain evidence="8">F2-12</strain>
    </source>
</reference>
<sequence length="215" mass="22866">MIPLYHDFTGETVLVFGGGPVGARKARRFAREATVVVISPAFPAEAYGDAERVRAAPAAEGVPGWFERVEPALAIAATDDPGVNEAIESTARTRGVLVNRTDRSGRRDAGSVVVPATVRDEDVVVAVSTGGRSPALAKELRERIEDEIDGADELAELTAEIRTSLQERGVDPALRRRAVGEVVRSKAVWKDLGKGDSNPRQTADAVVEAALGDRT</sequence>
<evidence type="ECO:0000256" key="5">
    <source>
        <dbReference type="ARBA" id="ARBA00023244"/>
    </source>
</evidence>
<keyword evidence="5" id="KW-0627">Porphyrin biosynthesis</keyword>
<dbReference type="NCBIfam" id="TIGR01470">
    <property type="entry name" value="cysG_Nterm"/>
    <property type="match status" value="1"/>
</dbReference>
<accession>A0A9R1CU20</accession>
<evidence type="ECO:0000256" key="3">
    <source>
        <dbReference type="ARBA" id="ARBA00023002"/>
    </source>
</evidence>
<dbReference type="RefSeq" id="WP_256029817.1">
    <property type="nucleotide sequence ID" value="NZ_JAHLKM010000012.1"/>
</dbReference>
<evidence type="ECO:0000256" key="6">
    <source>
        <dbReference type="ARBA" id="ARBA00047561"/>
    </source>
</evidence>
<dbReference type="PANTHER" id="PTHR35330">
    <property type="entry name" value="SIROHEME BIOSYNTHESIS PROTEIN MET8"/>
    <property type="match status" value="1"/>
</dbReference>
<evidence type="ECO:0000256" key="4">
    <source>
        <dbReference type="ARBA" id="ARBA00023027"/>
    </source>
</evidence>
<comment type="catalytic activity">
    <reaction evidence="6">
        <text>precorrin-2 + NAD(+) = sirohydrochlorin + NADH + 2 H(+)</text>
        <dbReference type="Rhea" id="RHEA:15613"/>
        <dbReference type="ChEBI" id="CHEBI:15378"/>
        <dbReference type="ChEBI" id="CHEBI:57540"/>
        <dbReference type="ChEBI" id="CHEBI:57945"/>
        <dbReference type="ChEBI" id="CHEBI:58351"/>
        <dbReference type="ChEBI" id="CHEBI:58827"/>
        <dbReference type="EC" id="1.3.1.76"/>
    </reaction>
</comment>
<keyword evidence="4" id="KW-0520">NAD</keyword>
<dbReference type="AlphaFoldDB" id="A0A9R1CU20"/>
<evidence type="ECO:0000256" key="2">
    <source>
        <dbReference type="ARBA" id="ARBA00012400"/>
    </source>
</evidence>
<protein>
    <recommendedName>
        <fullName evidence="2">precorrin-2 dehydrogenase</fullName>
        <ecNumber evidence="2">1.3.1.76</ecNumber>
    </recommendedName>
</protein>
<dbReference type="Proteomes" id="UP001139494">
    <property type="component" value="Unassembled WGS sequence"/>
</dbReference>
<dbReference type="Pfam" id="PF13241">
    <property type="entry name" value="NAD_binding_7"/>
    <property type="match status" value="1"/>
</dbReference>
<dbReference type="SUPFAM" id="SSF75615">
    <property type="entry name" value="Siroheme synthase middle domains-like"/>
    <property type="match status" value="1"/>
</dbReference>
<name>A0A9R1CU20_9EURY</name>
<dbReference type="GO" id="GO:0043115">
    <property type="term" value="F:precorrin-2 dehydrogenase activity"/>
    <property type="evidence" value="ECO:0007669"/>
    <property type="project" value="UniProtKB-EC"/>
</dbReference>
<gene>
    <name evidence="8" type="ORF">KM295_09925</name>
</gene>
<dbReference type="Gene3D" id="3.40.50.720">
    <property type="entry name" value="NAD(P)-binding Rossmann-like Domain"/>
    <property type="match status" value="1"/>
</dbReference>
<dbReference type="GO" id="GO:0019354">
    <property type="term" value="P:siroheme biosynthetic process"/>
    <property type="evidence" value="ECO:0007669"/>
    <property type="project" value="InterPro"/>
</dbReference>
<dbReference type="Pfam" id="PF14824">
    <property type="entry name" value="Sirohm_synth_M"/>
    <property type="match status" value="1"/>
</dbReference>
<dbReference type="GO" id="GO:0004325">
    <property type="term" value="F:ferrochelatase activity"/>
    <property type="evidence" value="ECO:0007669"/>
    <property type="project" value="InterPro"/>
</dbReference>